<keyword evidence="4" id="KW-1185">Reference proteome</keyword>
<name>A0AAV4ZL79_9HYPH</name>
<comment type="similarity">
    <text evidence="1">Belongs to the metallophosphoesterase superfamily. YfcE family.</text>
</comment>
<reference evidence="3" key="2">
    <citation type="submission" date="2021-08" db="EMBL/GenBank/DDBJ databases">
        <authorList>
            <person name="Tani A."/>
            <person name="Ola A."/>
            <person name="Ogura Y."/>
            <person name="Katsura K."/>
            <person name="Hayashi T."/>
        </authorList>
    </citation>
    <scope>NUCLEOTIDE SEQUENCE</scope>
    <source>
        <strain evidence="3">DSM 16372</strain>
    </source>
</reference>
<dbReference type="Pfam" id="PF12850">
    <property type="entry name" value="Metallophos_2"/>
    <property type="match status" value="1"/>
</dbReference>
<dbReference type="InterPro" id="IPR029052">
    <property type="entry name" value="Metallo-depent_PP-like"/>
</dbReference>
<gene>
    <name evidence="3" type="ORF">BHAOGJBA_2169</name>
</gene>
<proteinExistence type="inferred from homology"/>
<organism evidence="3 4">
    <name type="scientific">Methylobacterium hispanicum</name>
    <dbReference type="NCBI Taxonomy" id="270350"/>
    <lineage>
        <taxon>Bacteria</taxon>
        <taxon>Pseudomonadati</taxon>
        <taxon>Pseudomonadota</taxon>
        <taxon>Alphaproteobacteria</taxon>
        <taxon>Hyphomicrobiales</taxon>
        <taxon>Methylobacteriaceae</taxon>
        <taxon>Methylobacterium</taxon>
    </lineage>
</organism>
<feature type="domain" description="Calcineurin-like phosphoesterase" evidence="2">
    <location>
        <begin position="18"/>
        <end position="150"/>
    </location>
</feature>
<evidence type="ECO:0000256" key="1">
    <source>
        <dbReference type="ARBA" id="ARBA00008950"/>
    </source>
</evidence>
<dbReference type="AlphaFoldDB" id="A0AAV4ZL79"/>
<sequence length="193" mass="21185">MERDAGPRVVEGILRRAMTVFFTSDTHFGDPRVLRLDRRPFPDLAAHDAALIAAWNARVAPEDEVWHLGDFALGPSGPRLRQILDALHGTKRLISGNNDGPDTLAAPGWAWVGPYAEVAVEARRLVLCHYAFRTWNGIGRGALNLHGHSHGQLKPIPRQYDVGVDAQGFVPVTLAEILVSRRRGAKRPAEPSA</sequence>
<dbReference type="InterPro" id="IPR024654">
    <property type="entry name" value="Calcineurin-like_PHP_lpxH"/>
</dbReference>
<accession>A0AAV4ZL79</accession>
<dbReference type="EMBL" id="BPQO01000007">
    <property type="protein sequence ID" value="GJD88649.1"/>
    <property type="molecule type" value="Genomic_DNA"/>
</dbReference>
<evidence type="ECO:0000313" key="4">
    <source>
        <dbReference type="Proteomes" id="UP001055247"/>
    </source>
</evidence>
<dbReference type="Proteomes" id="UP001055247">
    <property type="component" value="Unassembled WGS sequence"/>
</dbReference>
<reference evidence="3" key="1">
    <citation type="journal article" date="2016" name="Front. Microbiol.">
        <title>Genome Sequence of the Piezophilic, Mesophilic Sulfate-Reducing Bacterium Desulfovibrio indicus J2T.</title>
        <authorList>
            <person name="Cao J."/>
            <person name="Maignien L."/>
            <person name="Shao Z."/>
            <person name="Alain K."/>
            <person name="Jebbar M."/>
        </authorList>
    </citation>
    <scope>NUCLEOTIDE SEQUENCE</scope>
    <source>
        <strain evidence="3">DSM 16372</strain>
    </source>
</reference>
<protein>
    <recommendedName>
        <fullName evidence="2">Calcineurin-like phosphoesterase domain-containing protein</fullName>
    </recommendedName>
</protein>
<comment type="caution">
    <text evidence="3">The sequence shown here is derived from an EMBL/GenBank/DDBJ whole genome shotgun (WGS) entry which is preliminary data.</text>
</comment>
<evidence type="ECO:0000313" key="3">
    <source>
        <dbReference type="EMBL" id="GJD88649.1"/>
    </source>
</evidence>
<evidence type="ECO:0000259" key="2">
    <source>
        <dbReference type="Pfam" id="PF12850"/>
    </source>
</evidence>
<dbReference type="SUPFAM" id="SSF56300">
    <property type="entry name" value="Metallo-dependent phosphatases"/>
    <property type="match status" value="1"/>
</dbReference>
<dbReference type="Gene3D" id="3.60.21.10">
    <property type="match status" value="1"/>
</dbReference>